<dbReference type="PANTHER" id="PTHR23084">
    <property type="entry name" value="PHOSPHATIDYLINOSITOL-4-PHOSPHATE 5-KINASE RELATED"/>
    <property type="match status" value="1"/>
</dbReference>
<feature type="compositionally biased region" description="Basic and acidic residues" evidence="2">
    <location>
        <begin position="267"/>
        <end position="282"/>
    </location>
</feature>
<feature type="region of interest" description="Disordered" evidence="2">
    <location>
        <begin position="1"/>
        <end position="30"/>
    </location>
</feature>
<dbReference type="SUPFAM" id="SSF82185">
    <property type="entry name" value="Histone H3 K4-specific methyltransferase SET7/9 N-terminal domain"/>
    <property type="match status" value="2"/>
</dbReference>
<gene>
    <name evidence="3" type="ORF">CYCCA115_LOCUS1270</name>
</gene>
<evidence type="ECO:0000256" key="2">
    <source>
        <dbReference type="SAM" id="MobiDB-lite"/>
    </source>
</evidence>
<feature type="region of interest" description="Disordered" evidence="2">
    <location>
        <begin position="261"/>
        <end position="282"/>
    </location>
</feature>
<keyword evidence="4" id="KW-1185">Reference proteome</keyword>
<accession>A0AAD2CBW2</accession>
<dbReference type="Proteomes" id="UP001295423">
    <property type="component" value="Unassembled WGS sequence"/>
</dbReference>
<dbReference type="SMART" id="SM00698">
    <property type="entry name" value="MORN"/>
    <property type="match status" value="6"/>
</dbReference>
<dbReference type="PANTHER" id="PTHR23084:SF263">
    <property type="entry name" value="MORN REPEAT-CONTAINING PROTEIN 1"/>
    <property type="match status" value="1"/>
</dbReference>
<organism evidence="3 4">
    <name type="scientific">Cylindrotheca closterium</name>
    <dbReference type="NCBI Taxonomy" id="2856"/>
    <lineage>
        <taxon>Eukaryota</taxon>
        <taxon>Sar</taxon>
        <taxon>Stramenopiles</taxon>
        <taxon>Ochrophyta</taxon>
        <taxon>Bacillariophyta</taxon>
        <taxon>Bacillariophyceae</taxon>
        <taxon>Bacillariophycidae</taxon>
        <taxon>Bacillariales</taxon>
        <taxon>Bacillariaceae</taxon>
        <taxon>Cylindrotheca</taxon>
    </lineage>
</organism>
<feature type="compositionally biased region" description="Pro residues" evidence="2">
    <location>
        <begin position="307"/>
        <end position="318"/>
    </location>
</feature>
<dbReference type="AlphaFoldDB" id="A0AAD2CBW2"/>
<comment type="caution">
    <text evidence="3">The sequence shown here is derived from an EMBL/GenBank/DDBJ whole genome shotgun (WGS) entry which is preliminary data.</text>
</comment>
<name>A0AAD2CBW2_9STRA</name>
<proteinExistence type="predicted"/>
<protein>
    <recommendedName>
        <fullName evidence="5">MORN repeat-containing protein 5</fullName>
    </recommendedName>
</protein>
<reference evidence="3" key="1">
    <citation type="submission" date="2023-08" db="EMBL/GenBank/DDBJ databases">
        <authorList>
            <person name="Audoor S."/>
            <person name="Bilcke G."/>
        </authorList>
    </citation>
    <scope>NUCLEOTIDE SEQUENCE</scope>
</reference>
<evidence type="ECO:0008006" key="5">
    <source>
        <dbReference type="Google" id="ProtNLM"/>
    </source>
</evidence>
<evidence type="ECO:0000256" key="1">
    <source>
        <dbReference type="ARBA" id="ARBA00022737"/>
    </source>
</evidence>
<dbReference type="InterPro" id="IPR003409">
    <property type="entry name" value="MORN"/>
</dbReference>
<sequence length="363" mass="40159">MSTVMLFTMMPHQEAPERTNTATRSQEEELQQIEADLQEEKIHSLRNRLDAMLGSLVQQQPSAPSGTSVASTITTASTTSSTKRTTAIPQKSPPADQTLLAGRIWVTDPYGDQGQYEGDVDTNNIPHGIGDMIYLDGRTYQGGWRHGHWDGPAKATFQNGDHFKGHYKMDQRHGPGKYQWKDGRSYVGDFHQDQRHGKGEFRWPDKSCYVGDFYKGHRHGYGNYKFPDGSVYEGTWKKSQMHGQGECKWADQRIYSGEWKSGKAHGLGKETRPDGSVRHDGLWEEDKPMRDIPSEIGISTNGTAGAPLPPPPPPPPPARAESLMMRVNTDDLSFLEQAAAAMADEADAGDSSVAETTDQVVGV</sequence>
<feature type="region of interest" description="Disordered" evidence="2">
    <location>
        <begin position="59"/>
        <end position="95"/>
    </location>
</feature>
<feature type="region of interest" description="Disordered" evidence="2">
    <location>
        <begin position="298"/>
        <end position="321"/>
    </location>
</feature>
<evidence type="ECO:0000313" key="3">
    <source>
        <dbReference type="EMBL" id="CAJ1927094.1"/>
    </source>
</evidence>
<dbReference type="EMBL" id="CAKOGP040000014">
    <property type="protein sequence ID" value="CAJ1927094.1"/>
    <property type="molecule type" value="Genomic_DNA"/>
</dbReference>
<feature type="compositionally biased region" description="Low complexity" evidence="2">
    <location>
        <begin position="65"/>
        <end position="87"/>
    </location>
</feature>
<dbReference type="Pfam" id="PF02493">
    <property type="entry name" value="MORN"/>
    <property type="match status" value="6"/>
</dbReference>
<keyword evidence="1" id="KW-0677">Repeat</keyword>
<evidence type="ECO:0000313" key="4">
    <source>
        <dbReference type="Proteomes" id="UP001295423"/>
    </source>
</evidence>
<dbReference type="Gene3D" id="2.20.110.10">
    <property type="entry name" value="Histone H3 K4-specific methyltransferase SET7/9 N-terminal domain"/>
    <property type="match status" value="3"/>
</dbReference>